<feature type="non-terminal residue" evidence="2">
    <location>
        <position position="1"/>
    </location>
</feature>
<dbReference type="EMBL" id="BART01000093">
    <property type="protein sequence ID" value="GAG64091.1"/>
    <property type="molecule type" value="Genomic_DNA"/>
</dbReference>
<accession>X1AWB8</accession>
<dbReference type="Pfam" id="PF01882">
    <property type="entry name" value="DUF58"/>
    <property type="match status" value="1"/>
</dbReference>
<comment type="caution">
    <text evidence="2">The sequence shown here is derived from an EMBL/GenBank/DDBJ whole genome shotgun (WGS) entry which is preliminary data.</text>
</comment>
<feature type="domain" description="DUF58" evidence="1">
    <location>
        <begin position="101"/>
        <end position="262"/>
    </location>
</feature>
<dbReference type="PANTHER" id="PTHR34351">
    <property type="entry name" value="SLR1927 PROTEIN-RELATED"/>
    <property type="match status" value="1"/>
</dbReference>
<reference evidence="2" key="1">
    <citation type="journal article" date="2014" name="Front. Microbiol.">
        <title>High frequency of phylogenetically diverse reductive dehalogenase-homologous genes in deep subseafloor sedimentary metagenomes.</title>
        <authorList>
            <person name="Kawai M."/>
            <person name="Futagami T."/>
            <person name="Toyoda A."/>
            <person name="Takaki Y."/>
            <person name="Nishi S."/>
            <person name="Hori S."/>
            <person name="Arai W."/>
            <person name="Tsubouchi T."/>
            <person name="Morono Y."/>
            <person name="Uchiyama I."/>
            <person name="Ito T."/>
            <person name="Fujiyama A."/>
            <person name="Inagaki F."/>
            <person name="Takami H."/>
        </authorList>
    </citation>
    <scope>NUCLEOTIDE SEQUENCE</scope>
    <source>
        <strain evidence="2">Expedition CK06-06</strain>
    </source>
</reference>
<evidence type="ECO:0000259" key="1">
    <source>
        <dbReference type="Pfam" id="PF01882"/>
    </source>
</evidence>
<evidence type="ECO:0000313" key="2">
    <source>
        <dbReference type="EMBL" id="GAG64091.1"/>
    </source>
</evidence>
<gene>
    <name evidence="2" type="ORF">S01H4_00630</name>
</gene>
<organism evidence="2">
    <name type="scientific">marine sediment metagenome</name>
    <dbReference type="NCBI Taxonomy" id="412755"/>
    <lineage>
        <taxon>unclassified sequences</taxon>
        <taxon>metagenomes</taxon>
        <taxon>ecological metagenomes</taxon>
    </lineage>
</organism>
<proteinExistence type="predicted"/>
<dbReference type="AlphaFoldDB" id="X1AWB8"/>
<dbReference type="PANTHER" id="PTHR34351:SF2">
    <property type="entry name" value="DUF58 DOMAIN-CONTAINING PROTEIN"/>
    <property type="match status" value="1"/>
</dbReference>
<name>X1AWB8_9ZZZZ</name>
<dbReference type="InterPro" id="IPR002881">
    <property type="entry name" value="DUF58"/>
</dbReference>
<sequence>YFGNSNNFIIPTDFSKKDFNIKYKLNMDKRGLYKIGPISMSGQDSFNLTGNNILFDDYQEILVYPKIYNISRFSPGGVGFIGYEALSSDFISPIGDDFYSLREYVSGDDLRKIHWKSTAKTSTLMIRKVDDATISRVAVIVDGFRGSHLGDGKESTFEYLISAAATIVNYFAKNNYRVRIVVSGDRLCVIPFDDASRNYHRIMEVFAKCEPTGNISPDIIISKELDTLPTGSNIVFLTTSFNTDWLDKLKRIKRRGQMRIALVLVEGETFLPMSEVLYKQKMTMLSGFLAKIYGSGISVCLLRKGCDIKSSLEGIKSDK</sequence>
<protein>
    <recommendedName>
        <fullName evidence="1">DUF58 domain-containing protein</fullName>
    </recommendedName>
</protein>